<protein>
    <recommendedName>
        <fullName evidence="5">Secreted protein</fullName>
    </recommendedName>
</protein>
<dbReference type="OrthoDB" id="73514at2759"/>
<dbReference type="Proteomes" id="UP000243217">
    <property type="component" value="Unassembled WGS sequence"/>
</dbReference>
<reference evidence="3 4" key="1">
    <citation type="journal article" date="2014" name="Genome Biol. Evol.">
        <title>The secreted proteins of Achlya hypogyna and Thraustotheca clavata identify the ancestral oomycete secretome and reveal gene acquisitions by horizontal gene transfer.</title>
        <authorList>
            <person name="Misner I."/>
            <person name="Blouin N."/>
            <person name="Leonard G."/>
            <person name="Richards T.A."/>
            <person name="Lane C.E."/>
        </authorList>
    </citation>
    <scope>NUCLEOTIDE SEQUENCE [LARGE SCALE GENOMIC DNA]</scope>
    <source>
        <strain evidence="3 4">ATCC 34112</strain>
    </source>
</reference>
<sequence length="157" mass="17347">MLFLQVLLFTLLSFVSGTSSWTMQSLPNWSSSPERHYIYHALRHLNLASKQQGNGEFSGYPNNFGASPFGGANANAQVVDNGRIQNEANSLQKANAGASAQKRADQSDIFYEKLIIFKKSHNHVKEAAQTDQNQLSKNHASQAADQLKLAQQNQIIT</sequence>
<evidence type="ECO:0000313" key="4">
    <source>
        <dbReference type="Proteomes" id="UP000243217"/>
    </source>
</evidence>
<feature type="signal peptide" evidence="2">
    <location>
        <begin position="1"/>
        <end position="20"/>
    </location>
</feature>
<keyword evidence="4" id="KW-1185">Reference proteome</keyword>
<feature type="chain" id="PRO_5013275031" description="Secreted protein" evidence="2">
    <location>
        <begin position="21"/>
        <end position="157"/>
    </location>
</feature>
<evidence type="ECO:0000313" key="3">
    <source>
        <dbReference type="EMBL" id="OQS00698.1"/>
    </source>
</evidence>
<evidence type="ECO:0000256" key="2">
    <source>
        <dbReference type="SAM" id="SignalP"/>
    </source>
</evidence>
<evidence type="ECO:0008006" key="5">
    <source>
        <dbReference type="Google" id="ProtNLM"/>
    </source>
</evidence>
<proteinExistence type="predicted"/>
<comment type="caution">
    <text evidence="3">The sequence shown here is derived from an EMBL/GenBank/DDBJ whole genome shotgun (WGS) entry which is preliminary data.</text>
</comment>
<gene>
    <name evidence="3" type="ORF">THRCLA_21664</name>
</gene>
<accession>A0A1V9ZRQ2</accession>
<keyword evidence="2" id="KW-0732">Signal</keyword>
<evidence type="ECO:0000256" key="1">
    <source>
        <dbReference type="SAM" id="MobiDB-lite"/>
    </source>
</evidence>
<name>A0A1V9ZRQ2_9STRA</name>
<feature type="region of interest" description="Disordered" evidence="1">
    <location>
        <begin position="127"/>
        <end position="157"/>
    </location>
</feature>
<organism evidence="3 4">
    <name type="scientific">Thraustotheca clavata</name>
    <dbReference type="NCBI Taxonomy" id="74557"/>
    <lineage>
        <taxon>Eukaryota</taxon>
        <taxon>Sar</taxon>
        <taxon>Stramenopiles</taxon>
        <taxon>Oomycota</taxon>
        <taxon>Saprolegniomycetes</taxon>
        <taxon>Saprolegniales</taxon>
        <taxon>Achlyaceae</taxon>
        <taxon>Thraustotheca</taxon>
    </lineage>
</organism>
<feature type="compositionally biased region" description="Polar residues" evidence="1">
    <location>
        <begin position="129"/>
        <end position="157"/>
    </location>
</feature>
<dbReference type="EMBL" id="JNBS01001691">
    <property type="protein sequence ID" value="OQS00698.1"/>
    <property type="molecule type" value="Genomic_DNA"/>
</dbReference>
<dbReference type="AlphaFoldDB" id="A0A1V9ZRQ2"/>